<evidence type="ECO:0000313" key="3">
    <source>
        <dbReference type="Proteomes" id="UP000278222"/>
    </source>
</evidence>
<dbReference type="EMBL" id="RJKX01000016">
    <property type="protein sequence ID" value="ROP83428.1"/>
    <property type="molecule type" value="Genomic_DNA"/>
</dbReference>
<dbReference type="GO" id="GO:0016491">
    <property type="term" value="F:oxidoreductase activity"/>
    <property type="evidence" value="ECO:0007669"/>
    <property type="project" value="UniProtKB-KW"/>
</dbReference>
<dbReference type="AlphaFoldDB" id="A0A3N1KYM0"/>
<dbReference type="InterPro" id="IPR042204">
    <property type="entry name" value="2Fe-2S-bd_N"/>
</dbReference>
<protein>
    <submittedName>
        <fullName evidence="2">2Fe-2S iron-sulfur cluster protein</fullName>
    </submittedName>
</protein>
<evidence type="ECO:0000313" key="2">
    <source>
        <dbReference type="EMBL" id="ROP83428.1"/>
    </source>
</evidence>
<gene>
    <name evidence="2" type="ORF">EDC65_4075</name>
</gene>
<evidence type="ECO:0000256" key="1">
    <source>
        <dbReference type="ARBA" id="ARBA00023002"/>
    </source>
</evidence>
<organism evidence="2 3">
    <name type="scientific">Stella humosa</name>
    <dbReference type="NCBI Taxonomy" id="94"/>
    <lineage>
        <taxon>Bacteria</taxon>
        <taxon>Pseudomonadati</taxon>
        <taxon>Pseudomonadota</taxon>
        <taxon>Alphaproteobacteria</taxon>
        <taxon>Rhodospirillales</taxon>
        <taxon>Stellaceae</taxon>
        <taxon>Stella</taxon>
    </lineage>
</organism>
<dbReference type="Pfam" id="PF13510">
    <property type="entry name" value="Fer2_4"/>
    <property type="match status" value="1"/>
</dbReference>
<name>A0A3N1KYM0_9PROT</name>
<proteinExistence type="predicted"/>
<dbReference type="SUPFAM" id="SSF54292">
    <property type="entry name" value="2Fe-2S ferredoxin-like"/>
    <property type="match status" value="1"/>
</dbReference>
<sequence length="97" mass="10375">MPTARFRSLDPTLSMVDVTVDGKPARLPAGEPLAAALLAAGHAAFHRSARRDEPRGPWCLMGTCLQCVATIDGHTQERTCRIPVRAGMAIELAGNRP</sequence>
<keyword evidence="1" id="KW-0560">Oxidoreductase</keyword>
<accession>A0A3N1KYM0</accession>
<keyword evidence="3" id="KW-1185">Reference proteome</keyword>
<dbReference type="RefSeq" id="WP_197735687.1">
    <property type="nucleotide sequence ID" value="NZ_AP019700.1"/>
</dbReference>
<dbReference type="Proteomes" id="UP000278222">
    <property type="component" value="Unassembled WGS sequence"/>
</dbReference>
<dbReference type="InterPro" id="IPR036010">
    <property type="entry name" value="2Fe-2S_ferredoxin-like_sf"/>
</dbReference>
<dbReference type="GO" id="GO:0051536">
    <property type="term" value="F:iron-sulfur cluster binding"/>
    <property type="evidence" value="ECO:0007669"/>
    <property type="project" value="InterPro"/>
</dbReference>
<comment type="caution">
    <text evidence="2">The sequence shown here is derived from an EMBL/GenBank/DDBJ whole genome shotgun (WGS) entry which is preliminary data.</text>
</comment>
<reference evidence="2 3" key="1">
    <citation type="submission" date="2018-11" db="EMBL/GenBank/DDBJ databases">
        <title>Genomic Encyclopedia of Type Strains, Phase IV (KMG-IV): sequencing the most valuable type-strain genomes for metagenomic binning, comparative biology and taxonomic classification.</title>
        <authorList>
            <person name="Goeker M."/>
        </authorList>
    </citation>
    <scope>NUCLEOTIDE SEQUENCE [LARGE SCALE GENOMIC DNA]</scope>
    <source>
        <strain evidence="2 3">DSM 5900</strain>
    </source>
</reference>
<dbReference type="Gene3D" id="3.10.20.440">
    <property type="entry name" value="2Fe-2S iron-sulphur cluster binding domain, sarcosine oxidase, alpha subunit, N-terminal domain"/>
    <property type="match status" value="1"/>
</dbReference>